<accession>A0A0E0K9D4</accession>
<dbReference type="EnsemblPlants" id="OPUNC03G05080.1">
    <property type="protein sequence ID" value="OPUNC03G05080.1"/>
    <property type="gene ID" value="OPUNC03G05080"/>
</dbReference>
<dbReference type="PANTHER" id="PTHR36067">
    <property type="entry name" value="EXPRESSED PROTEIN"/>
    <property type="match status" value="1"/>
</dbReference>
<sequence>MADIALLVTEEFERKLKRGAPGEDAAAAAAAESRRNFGAVIKVCSSWVDSVSAAAAGVTVNVALLNVEPKSGPSVAAMDGAFSA</sequence>
<dbReference type="HOGENOM" id="CLU_190950_0_0_1"/>
<name>A0A0E0K9D4_ORYPU</name>
<dbReference type="Proteomes" id="UP000026962">
    <property type="component" value="Chromosome 3"/>
</dbReference>
<protein>
    <submittedName>
        <fullName evidence="1">Uncharacterized protein</fullName>
    </submittedName>
</protein>
<evidence type="ECO:0000313" key="1">
    <source>
        <dbReference type="EnsemblPlants" id="OPUNC03G05080.1"/>
    </source>
</evidence>
<reference evidence="1" key="1">
    <citation type="submission" date="2015-04" db="UniProtKB">
        <authorList>
            <consortium name="EnsemblPlants"/>
        </authorList>
    </citation>
    <scope>IDENTIFICATION</scope>
</reference>
<evidence type="ECO:0000313" key="2">
    <source>
        <dbReference type="Proteomes" id="UP000026962"/>
    </source>
</evidence>
<reference evidence="1" key="2">
    <citation type="submission" date="2018-05" db="EMBL/GenBank/DDBJ databases">
        <title>OpunRS2 (Oryza punctata Reference Sequence Version 2).</title>
        <authorList>
            <person name="Zhang J."/>
            <person name="Kudrna D."/>
            <person name="Lee S."/>
            <person name="Talag J."/>
            <person name="Welchert J."/>
            <person name="Wing R.A."/>
        </authorList>
    </citation>
    <scope>NUCLEOTIDE SEQUENCE [LARGE SCALE GENOMIC DNA]</scope>
</reference>
<dbReference type="OMA" id="PMADIAM"/>
<keyword evidence="2" id="KW-1185">Reference proteome</keyword>
<organism evidence="1">
    <name type="scientific">Oryza punctata</name>
    <name type="common">Red rice</name>
    <dbReference type="NCBI Taxonomy" id="4537"/>
    <lineage>
        <taxon>Eukaryota</taxon>
        <taxon>Viridiplantae</taxon>
        <taxon>Streptophyta</taxon>
        <taxon>Embryophyta</taxon>
        <taxon>Tracheophyta</taxon>
        <taxon>Spermatophyta</taxon>
        <taxon>Magnoliopsida</taxon>
        <taxon>Liliopsida</taxon>
        <taxon>Poales</taxon>
        <taxon>Poaceae</taxon>
        <taxon>BOP clade</taxon>
        <taxon>Oryzoideae</taxon>
        <taxon>Oryzeae</taxon>
        <taxon>Oryzinae</taxon>
        <taxon>Oryza</taxon>
    </lineage>
</organism>
<proteinExistence type="predicted"/>
<dbReference type="AlphaFoldDB" id="A0A0E0K9D4"/>
<dbReference type="PANTHER" id="PTHR36067:SF1">
    <property type="entry name" value="EXPRESSED PROTEIN"/>
    <property type="match status" value="1"/>
</dbReference>
<dbReference type="eggNOG" id="ENOG502SGEP">
    <property type="taxonomic scope" value="Eukaryota"/>
</dbReference>
<dbReference type="Gramene" id="OPUNC03G05080.1">
    <property type="protein sequence ID" value="OPUNC03G05080.1"/>
    <property type="gene ID" value="OPUNC03G05080"/>
</dbReference>